<dbReference type="OrthoDB" id="39700at2759"/>
<feature type="compositionally biased region" description="Basic and acidic residues" evidence="1">
    <location>
        <begin position="655"/>
        <end position="664"/>
    </location>
</feature>
<dbReference type="PANTHER" id="PTHR34407">
    <property type="entry name" value="EXPRESSED PROTEIN"/>
    <property type="match status" value="1"/>
</dbReference>
<dbReference type="InterPro" id="IPR019410">
    <property type="entry name" value="Methyltransf_16"/>
</dbReference>
<dbReference type="InterPro" id="IPR029063">
    <property type="entry name" value="SAM-dependent_MTases_sf"/>
</dbReference>
<keyword evidence="3" id="KW-1185">Reference proteome</keyword>
<gene>
    <name evidence="2" type="ORF">AURANDRAFT_61056</name>
</gene>
<dbReference type="SUPFAM" id="SSF52266">
    <property type="entry name" value="SGNH hydrolase"/>
    <property type="match status" value="1"/>
</dbReference>
<dbReference type="KEGG" id="aaf:AURANDRAFT_61056"/>
<reference evidence="2 3" key="1">
    <citation type="journal article" date="2011" name="Proc. Natl. Acad. Sci. U.S.A.">
        <title>Niche of harmful alga Aureococcus anophagefferens revealed through ecogenomics.</title>
        <authorList>
            <person name="Gobler C.J."/>
            <person name="Berry D.L."/>
            <person name="Dyhrman S.T."/>
            <person name="Wilhelm S.W."/>
            <person name="Salamov A."/>
            <person name="Lobanov A.V."/>
            <person name="Zhang Y."/>
            <person name="Collier J.L."/>
            <person name="Wurch L.L."/>
            <person name="Kustka A.B."/>
            <person name="Dill B.D."/>
            <person name="Shah M."/>
            <person name="VerBerkmoes N.C."/>
            <person name="Kuo A."/>
            <person name="Terry A."/>
            <person name="Pangilinan J."/>
            <person name="Lindquist E.A."/>
            <person name="Lucas S."/>
            <person name="Paulsen I.T."/>
            <person name="Hattenrath-Lehmann T.K."/>
            <person name="Talmage S.C."/>
            <person name="Walker E.A."/>
            <person name="Koch F."/>
            <person name="Burson A.M."/>
            <person name="Marcoval M.A."/>
            <person name="Tang Y.Z."/>
            <person name="Lecleir G.R."/>
            <person name="Coyne K.J."/>
            <person name="Berg G.M."/>
            <person name="Bertrand E.M."/>
            <person name="Saito M.A."/>
            <person name="Gladyshev V.N."/>
            <person name="Grigoriev I.V."/>
        </authorList>
    </citation>
    <scope>NUCLEOTIDE SEQUENCE [LARGE SCALE GENOMIC DNA]</scope>
    <source>
        <strain evidence="3">CCMP 1984</strain>
    </source>
</reference>
<dbReference type="EMBL" id="GL833121">
    <property type="protein sequence ID" value="EGB11840.1"/>
    <property type="molecule type" value="Genomic_DNA"/>
</dbReference>
<evidence type="ECO:0000313" key="3">
    <source>
        <dbReference type="Proteomes" id="UP000002729"/>
    </source>
</evidence>
<dbReference type="Gene3D" id="3.40.50.1110">
    <property type="entry name" value="SGNH hydrolase"/>
    <property type="match status" value="1"/>
</dbReference>
<dbReference type="InParanoid" id="F0XYX2"/>
<sequence>MPTPIELKLSETCAITVFTESGAETGADDPTSREVWPAGYAAAMELLAIADERGGSLEGLAVTELGCGSGVASLAASRLGAAVHAADVEATALQLLELGAEASGSRVRAHVLDATDGDALDAFFARTAPDLVVVADLLYDQTIAAKLGEALARHCPPLPLLLVDPGRTHGRRRFLETFSPDDFFAYVFEPVPAARQSPTTTPQPCPRRTHHATNTTYVPYRPIQRGACTYDPHACAALDGVATPQPIAATRQDALPAEFPAVDAAEVGANRAYDWASRAQLRRGCVGDGGNATRWAAIVARAAANKRALARGARDVAPVRVLVLGGSVTLGTHCDFDPGSPPRAACAFPQRLATHLDAAYGPGAVEVVVRAMSGTGSGPASKTRRIIDAAATTDLLILDYAINDAVVATAKTYDVDDVAGLPEAKAVRQSTEVLLRVFTEAGAHVAVLCTFYVPLSPASWTHWLKPDARGHAASDGSPTFTFVACATEDELRRANRLHYAYQDIVAPVARRYGASLVSYRDAFWPDVAAPPHVAYWYNTRAEHETCGRYGGPFRQDPHPTYEDHQLIADVLWYHWLQHAAAAHCARDDDGADGPGEPEPEPELSPEEAAPADPCGAVLASFVAEGSDAEFPAARRGRDWRYYEDRPAKPGWIGQARERSQRRELGPVSASRGGDEFRERSTGNTTKRFSRAFGRENDETLPRLVFRLPCGDGPIRLTILRSYASVGSAQVRVSPPRAPGAAPAVDVDDGAVTLVDAKWDRGESTYETIDVPAPAARCGAGAARDVELRVLPRDASRKLKFKLVGLEACAGLVNATT</sequence>
<evidence type="ECO:0000313" key="2">
    <source>
        <dbReference type="EMBL" id="EGB11840.1"/>
    </source>
</evidence>
<protein>
    <submittedName>
        <fullName evidence="2">Uncharacterized protein</fullName>
    </submittedName>
</protein>
<organism evidence="3">
    <name type="scientific">Aureococcus anophagefferens</name>
    <name type="common">Harmful bloom alga</name>
    <dbReference type="NCBI Taxonomy" id="44056"/>
    <lineage>
        <taxon>Eukaryota</taxon>
        <taxon>Sar</taxon>
        <taxon>Stramenopiles</taxon>
        <taxon>Ochrophyta</taxon>
        <taxon>Pelagophyceae</taxon>
        <taxon>Pelagomonadales</taxon>
        <taxon>Pelagomonadaceae</taxon>
        <taxon>Aureococcus</taxon>
    </lineage>
</organism>
<name>F0XYX2_AURAN</name>
<evidence type="ECO:0000256" key="1">
    <source>
        <dbReference type="SAM" id="MobiDB-lite"/>
    </source>
</evidence>
<feature type="region of interest" description="Disordered" evidence="1">
    <location>
        <begin position="651"/>
        <end position="686"/>
    </location>
</feature>
<dbReference type="GeneID" id="20223293"/>
<accession>F0XYX2</accession>
<dbReference type="InterPro" id="IPR036514">
    <property type="entry name" value="SGNH_hydro_sf"/>
</dbReference>
<dbReference type="SUPFAM" id="SSF53335">
    <property type="entry name" value="S-adenosyl-L-methionine-dependent methyltransferases"/>
    <property type="match status" value="1"/>
</dbReference>
<dbReference type="AlphaFoldDB" id="F0XYX2"/>
<feature type="region of interest" description="Disordered" evidence="1">
    <location>
        <begin position="584"/>
        <end position="611"/>
    </location>
</feature>
<dbReference type="Gene3D" id="3.40.50.150">
    <property type="entry name" value="Vaccinia Virus protein VP39"/>
    <property type="match status" value="1"/>
</dbReference>
<dbReference type="PANTHER" id="PTHR34407:SF1">
    <property type="entry name" value="SGNH HYDROLASE-TYPE ESTERASE DOMAIN-CONTAINING PROTEIN"/>
    <property type="match status" value="1"/>
</dbReference>
<feature type="compositionally biased region" description="Acidic residues" evidence="1">
    <location>
        <begin position="589"/>
        <end position="605"/>
    </location>
</feature>
<dbReference type="Proteomes" id="UP000002729">
    <property type="component" value="Unassembled WGS sequence"/>
</dbReference>
<dbReference type="Pfam" id="PF10294">
    <property type="entry name" value="Methyltransf_16"/>
    <property type="match status" value="1"/>
</dbReference>
<dbReference type="RefSeq" id="XP_009032963.1">
    <property type="nucleotide sequence ID" value="XM_009034715.1"/>
</dbReference>
<proteinExistence type="predicted"/>